<organism evidence="1 2">
    <name type="scientific">Acinetobacter amyesii</name>
    <dbReference type="NCBI Taxonomy" id="2942470"/>
    <lineage>
        <taxon>Bacteria</taxon>
        <taxon>Pseudomonadati</taxon>
        <taxon>Pseudomonadota</taxon>
        <taxon>Gammaproteobacteria</taxon>
        <taxon>Moraxellales</taxon>
        <taxon>Moraxellaceae</taxon>
        <taxon>Acinetobacter</taxon>
    </lineage>
</organism>
<reference evidence="1 2" key="1">
    <citation type="submission" date="2017-02" db="EMBL/GenBank/DDBJ databases">
        <title>Acinetobacter sp. ANC 4945, whole genome shotgun sequencing project.</title>
        <authorList>
            <person name="Radolfova-Krizova L."/>
            <person name="Al Atrouni A."/>
            <person name="Nemec A."/>
        </authorList>
    </citation>
    <scope>NUCLEOTIDE SEQUENCE [LARGE SCALE GENOMIC DNA]</scope>
    <source>
        <strain evidence="1 2">ANC 4945</strain>
    </source>
</reference>
<dbReference type="EMBL" id="MVKX01000010">
    <property type="protein sequence ID" value="OOV80266.1"/>
    <property type="molecule type" value="Genomic_DNA"/>
</dbReference>
<name>A0A1T1GRT1_9GAMM</name>
<dbReference type="RefSeq" id="WP_078191269.1">
    <property type="nucleotide sequence ID" value="NZ_JAMCOZ010000016.1"/>
</dbReference>
<dbReference type="Proteomes" id="UP000191160">
    <property type="component" value="Unassembled WGS sequence"/>
</dbReference>
<protein>
    <recommendedName>
        <fullName evidence="3">DUF4303 domain-containing protein</fullName>
    </recommendedName>
</protein>
<keyword evidence="2" id="KW-1185">Reference proteome</keyword>
<comment type="caution">
    <text evidence="1">The sequence shown here is derived from an EMBL/GenBank/DDBJ whole genome shotgun (WGS) entry which is preliminary data.</text>
</comment>
<evidence type="ECO:0008006" key="3">
    <source>
        <dbReference type="Google" id="ProtNLM"/>
    </source>
</evidence>
<evidence type="ECO:0000313" key="1">
    <source>
        <dbReference type="EMBL" id="OOV80266.1"/>
    </source>
</evidence>
<accession>A0A1T1GRT1</accession>
<gene>
    <name evidence="1" type="ORF">B1202_14245</name>
</gene>
<sequence>MQNQINALKNVLIQAFFKLYEQHQDDHIYACTLVFNPYLSMDYIAVSTQRSIFSEDEDSAQYLAAYDRWNVSKWRYRSLPSLSQDFSQFKMTSVNEVCLLDLDPSSIESSMKSESTNHLSILLNAIQQTKVDLAQSYGIELDNILFFITVPTQPEIEIYSAQVLNTPSTQLDDFLKSKQPLKLDSLPKRMKLSQYDKDLLIDLAQIVEIQPYNYLHVANEVYLLSLEKSYATTNPYIQKLIDSIVAMTSDPKGTFAMEKEEILQRINQFYFNAKSSDEAMSQDAIYKFTDLTPDKASV</sequence>
<dbReference type="AlphaFoldDB" id="A0A1T1GRT1"/>
<proteinExistence type="predicted"/>
<evidence type="ECO:0000313" key="2">
    <source>
        <dbReference type="Proteomes" id="UP000191160"/>
    </source>
</evidence>